<dbReference type="RefSeq" id="WP_339600728.1">
    <property type="nucleotide sequence ID" value="NZ_JBBHLC010000159.1"/>
</dbReference>
<accession>A0ABU8QZK5</accession>
<dbReference type="Proteomes" id="UP001380290">
    <property type="component" value="Unassembled WGS sequence"/>
</dbReference>
<dbReference type="EMBL" id="JBBHLC010000159">
    <property type="protein sequence ID" value="MEJ5866105.1"/>
    <property type="molecule type" value="Genomic_DNA"/>
</dbReference>
<gene>
    <name evidence="1" type="ORF">V7S98_23085</name>
</gene>
<organism evidence="1 2">
    <name type="scientific">Pseudomonas farsensis</name>
    <dbReference type="NCBI Taxonomy" id="2745492"/>
    <lineage>
        <taxon>Bacteria</taxon>
        <taxon>Pseudomonadati</taxon>
        <taxon>Pseudomonadota</taxon>
        <taxon>Gammaproteobacteria</taxon>
        <taxon>Pseudomonadales</taxon>
        <taxon>Pseudomonadaceae</taxon>
        <taxon>Pseudomonas</taxon>
    </lineage>
</organism>
<keyword evidence="2" id="KW-1185">Reference proteome</keyword>
<evidence type="ECO:0000313" key="2">
    <source>
        <dbReference type="Proteomes" id="UP001380290"/>
    </source>
</evidence>
<sequence length="84" mass="9007">MTEQAANPPAAKTSRNFFTINHDMSGEDALVHAIELIRGIEDTIDEYCCAMAGEPGVGMLVNAAHNAQMSRALAEHALKRAVPD</sequence>
<evidence type="ECO:0008006" key="3">
    <source>
        <dbReference type="Google" id="ProtNLM"/>
    </source>
</evidence>
<name>A0ABU8QZK5_9PSED</name>
<proteinExistence type="predicted"/>
<protein>
    <recommendedName>
        <fullName evidence="3">DUF3077 domain-containing protein</fullName>
    </recommendedName>
</protein>
<reference evidence="1 2" key="1">
    <citation type="submission" date="2024-02" db="EMBL/GenBank/DDBJ databases">
        <title>Identification of pathogenicity and growth-promoting function of Pseudomonas putida variant.</title>
        <authorList>
            <person name="Sun J."/>
        </authorList>
    </citation>
    <scope>NUCLEOTIDE SEQUENCE [LARGE SCALE GENOMIC DNA]</scope>
    <source>
        <strain evidence="1 2">A03</strain>
    </source>
</reference>
<comment type="caution">
    <text evidence="1">The sequence shown here is derived from an EMBL/GenBank/DDBJ whole genome shotgun (WGS) entry which is preliminary data.</text>
</comment>
<evidence type="ECO:0000313" key="1">
    <source>
        <dbReference type="EMBL" id="MEJ5866105.1"/>
    </source>
</evidence>